<dbReference type="RefSeq" id="WP_201103485.1">
    <property type="nucleotide sequence ID" value="NZ_CP067977.1"/>
</dbReference>
<evidence type="ECO:0000256" key="1">
    <source>
        <dbReference type="SAM" id="SignalP"/>
    </source>
</evidence>
<keyword evidence="3" id="KW-1185">Reference proteome</keyword>
<organism evidence="2 3">
    <name type="scientific">Brevundimonas vitisensis</name>
    <dbReference type="NCBI Taxonomy" id="2800818"/>
    <lineage>
        <taxon>Bacteria</taxon>
        <taxon>Pseudomonadati</taxon>
        <taxon>Pseudomonadota</taxon>
        <taxon>Alphaproteobacteria</taxon>
        <taxon>Caulobacterales</taxon>
        <taxon>Caulobacteraceae</taxon>
        <taxon>Brevundimonas</taxon>
    </lineage>
</organism>
<proteinExistence type="predicted"/>
<protein>
    <submittedName>
        <fullName evidence="2">Uncharacterized protein</fullName>
    </submittedName>
</protein>
<evidence type="ECO:0000313" key="2">
    <source>
        <dbReference type="EMBL" id="QQQ19134.1"/>
    </source>
</evidence>
<evidence type="ECO:0000313" key="3">
    <source>
        <dbReference type="Proteomes" id="UP000595448"/>
    </source>
</evidence>
<name>A0ABX7BNG7_9CAUL</name>
<feature type="chain" id="PRO_5046208619" evidence="1">
    <location>
        <begin position="22"/>
        <end position="159"/>
    </location>
</feature>
<keyword evidence="1" id="KW-0732">Signal</keyword>
<gene>
    <name evidence="2" type="ORF">JIP62_03160</name>
</gene>
<accession>A0ABX7BNG7</accession>
<dbReference type="EMBL" id="CP067977">
    <property type="protein sequence ID" value="QQQ19134.1"/>
    <property type="molecule type" value="Genomic_DNA"/>
</dbReference>
<dbReference type="Proteomes" id="UP000595448">
    <property type="component" value="Chromosome"/>
</dbReference>
<feature type="signal peptide" evidence="1">
    <location>
        <begin position="1"/>
        <end position="21"/>
    </location>
</feature>
<sequence length="159" mass="16428">MLKYVIPAAAVLGLIAFSARTETPAFSAAPYEAQSEAAVMGWHLSREGAMAKLAYGVANSDQLALMLTCEPGERAAVVYGSVQPDTPALISAASTPSEVDPLSGAIAARLPLNDPSLRKLARDGQMNVEGDAGKFSLAATKAEQRAVGEFLAYCANGVA</sequence>
<reference evidence="2 3" key="1">
    <citation type="submission" date="2021-01" db="EMBL/GenBank/DDBJ databases">
        <title>Brevundimonas vitis sp. nov., an bacterium isolated from grape (Vitis vinifera).</title>
        <authorList>
            <person name="Jiang L."/>
            <person name="Lee J."/>
        </authorList>
    </citation>
    <scope>NUCLEOTIDE SEQUENCE [LARGE SCALE GENOMIC DNA]</scope>
    <source>
        <strain evidence="2 3">GRTSA-9</strain>
    </source>
</reference>